<protein>
    <submittedName>
        <fullName evidence="10">HlyD family secretion protein</fullName>
    </submittedName>
</protein>
<comment type="similarity">
    <text evidence="2">Belongs to the membrane fusion protein (MFP) (TC 8.A.1) family.</text>
</comment>
<dbReference type="AlphaFoldDB" id="A0A4R6TZN0"/>
<dbReference type="EMBL" id="SNYK01000002">
    <property type="protein sequence ID" value="TDQ39468.1"/>
    <property type="molecule type" value="Genomic_DNA"/>
</dbReference>
<dbReference type="InterPro" id="IPR058625">
    <property type="entry name" value="MdtA-like_BSH"/>
</dbReference>
<proteinExistence type="inferred from homology"/>
<dbReference type="SUPFAM" id="SSF111369">
    <property type="entry name" value="HlyD-like secretion proteins"/>
    <property type="match status" value="1"/>
</dbReference>
<keyword evidence="3 4" id="KW-0175">Coiled coil</keyword>
<dbReference type="NCBIfam" id="TIGR01730">
    <property type="entry name" value="RND_mfp"/>
    <property type="match status" value="1"/>
</dbReference>
<keyword evidence="11" id="KW-1185">Reference proteome</keyword>
<evidence type="ECO:0000256" key="6">
    <source>
        <dbReference type="SAM" id="Phobius"/>
    </source>
</evidence>
<evidence type="ECO:0000256" key="2">
    <source>
        <dbReference type="ARBA" id="ARBA00009477"/>
    </source>
</evidence>
<evidence type="ECO:0000259" key="8">
    <source>
        <dbReference type="Pfam" id="PF25917"/>
    </source>
</evidence>
<dbReference type="Gene3D" id="1.10.287.470">
    <property type="entry name" value="Helix hairpin bin"/>
    <property type="match status" value="1"/>
</dbReference>
<evidence type="ECO:0000313" key="11">
    <source>
        <dbReference type="Proteomes" id="UP000294575"/>
    </source>
</evidence>
<dbReference type="Gene3D" id="2.40.50.100">
    <property type="match status" value="1"/>
</dbReference>
<reference evidence="10 11" key="1">
    <citation type="submission" date="2019-03" db="EMBL/GenBank/DDBJ databases">
        <title>Genomic Encyclopedia of Type Strains, Phase IV (KMG-IV): sequencing the most valuable type-strain genomes for metagenomic binning, comparative biology and taxonomic classification.</title>
        <authorList>
            <person name="Goeker M."/>
        </authorList>
    </citation>
    <scope>NUCLEOTIDE SEQUENCE [LARGE SCALE GENOMIC DNA]</scope>
    <source>
        <strain evidence="10 11">DSM 28679</strain>
    </source>
</reference>
<dbReference type="InterPro" id="IPR050465">
    <property type="entry name" value="UPF0194_transport"/>
</dbReference>
<evidence type="ECO:0000259" key="9">
    <source>
        <dbReference type="Pfam" id="PF25990"/>
    </source>
</evidence>
<evidence type="ECO:0000256" key="4">
    <source>
        <dbReference type="SAM" id="Coils"/>
    </source>
</evidence>
<dbReference type="InterPro" id="IPR006143">
    <property type="entry name" value="RND_pump_MFP"/>
</dbReference>
<feature type="compositionally biased region" description="Polar residues" evidence="5">
    <location>
        <begin position="348"/>
        <end position="362"/>
    </location>
</feature>
<keyword evidence="6" id="KW-0812">Transmembrane</keyword>
<dbReference type="Gene3D" id="2.40.420.20">
    <property type="match status" value="1"/>
</dbReference>
<dbReference type="Proteomes" id="UP000294575">
    <property type="component" value="Unassembled WGS sequence"/>
</dbReference>
<comment type="subcellular location">
    <subcellularLocation>
        <location evidence="1">Cell envelope</location>
    </subcellularLocation>
</comment>
<comment type="caution">
    <text evidence="10">The sequence shown here is derived from an EMBL/GenBank/DDBJ whole genome shotgun (WGS) entry which is preliminary data.</text>
</comment>
<dbReference type="Pfam" id="PF25876">
    <property type="entry name" value="HH_MFP_RND"/>
    <property type="match status" value="1"/>
</dbReference>
<evidence type="ECO:0000259" key="7">
    <source>
        <dbReference type="Pfam" id="PF25876"/>
    </source>
</evidence>
<dbReference type="InterPro" id="IPR058624">
    <property type="entry name" value="MdtA-like_HH"/>
</dbReference>
<accession>A0A4R6TZN0</accession>
<feature type="transmembrane region" description="Helical" evidence="6">
    <location>
        <begin position="25"/>
        <end position="44"/>
    </location>
</feature>
<feature type="domain" description="Multidrug resistance protein MdtA-like alpha-helical hairpin" evidence="7">
    <location>
        <begin position="125"/>
        <end position="197"/>
    </location>
</feature>
<dbReference type="PANTHER" id="PTHR32347">
    <property type="entry name" value="EFFLUX SYSTEM COMPONENT YKNX-RELATED"/>
    <property type="match status" value="1"/>
</dbReference>
<feature type="domain" description="YknX-like beta-barrel" evidence="9">
    <location>
        <begin position="249"/>
        <end position="323"/>
    </location>
</feature>
<dbReference type="PANTHER" id="PTHR32347:SF14">
    <property type="entry name" value="EFFLUX SYSTEM COMPONENT YKNX-RELATED"/>
    <property type="match status" value="1"/>
</dbReference>
<dbReference type="InterPro" id="IPR058636">
    <property type="entry name" value="Beta-barrel_YknX"/>
</dbReference>
<organism evidence="10 11">
    <name type="scientific">Thiopseudomonas denitrificans</name>
    <dbReference type="NCBI Taxonomy" id="1501432"/>
    <lineage>
        <taxon>Bacteria</taxon>
        <taxon>Pseudomonadati</taxon>
        <taxon>Pseudomonadota</taxon>
        <taxon>Gammaproteobacteria</taxon>
        <taxon>Pseudomonadales</taxon>
        <taxon>Pseudomonadaceae</taxon>
        <taxon>Thiopseudomonas</taxon>
    </lineage>
</organism>
<dbReference type="GO" id="GO:0030313">
    <property type="term" value="C:cell envelope"/>
    <property type="evidence" value="ECO:0007669"/>
    <property type="project" value="UniProtKB-SubCell"/>
</dbReference>
<feature type="domain" description="Multidrug resistance protein MdtA-like barrel-sandwich hybrid" evidence="8">
    <location>
        <begin position="78"/>
        <end position="232"/>
    </location>
</feature>
<evidence type="ECO:0000313" key="10">
    <source>
        <dbReference type="EMBL" id="TDQ39468.1"/>
    </source>
</evidence>
<dbReference type="GO" id="GO:0016020">
    <property type="term" value="C:membrane"/>
    <property type="evidence" value="ECO:0007669"/>
    <property type="project" value="InterPro"/>
</dbReference>
<feature type="region of interest" description="Disordered" evidence="5">
    <location>
        <begin position="341"/>
        <end position="399"/>
    </location>
</feature>
<dbReference type="Gene3D" id="2.40.30.170">
    <property type="match status" value="1"/>
</dbReference>
<keyword evidence="6" id="KW-0472">Membrane</keyword>
<feature type="coiled-coil region" evidence="4">
    <location>
        <begin position="125"/>
        <end position="200"/>
    </location>
</feature>
<dbReference type="GO" id="GO:0022857">
    <property type="term" value="F:transmembrane transporter activity"/>
    <property type="evidence" value="ECO:0007669"/>
    <property type="project" value="InterPro"/>
</dbReference>
<dbReference type="Pfam" id="PF25990">
    <property type="entry name" value="Beta-barrel_YknX"/>
    <property type="match status" value="1"/>
</dbReference>
<evidence type="ECO:0000256" key="3">
    <source>
        <dbReference type="ARBA" id="ARBA00023054"/>
    </source>
</evidence>
<evidence type="ECO:0000256" key="5">
    <source>
        <dbReference type="SAM" id="MobiDB-lite"/>
    </source>
</evidence>
<name>A0A4R6TZN0_9GAMM</name>
<sequence length="449" mass="48586">MNEEQKQRAQELGLMTPASGRLKRWLPLLLLATAGLALALWLWLRPQEATLQYKTAPAQRLDISLQVSATGQISPKDQVEVSSELSGIVSGVYVDFNDSVEQGQLLAELDTSKLNATVLQKQSSLRSAQAQVTTARANLEEAQLNYNNYQDVWKSSNGKHPSRQTMDNTRIALQKTKASLEQALASVENAKADLEYAETDREKSRIISPIDGIVLSRSVEVGQTVASSLSAPTLFLLARDLRDMELLVNIDEADIGQIREGQSASFTVDAYPGRRFNATVVQIRLASSASGSSSTSSVVSYQTVLKVDNEELLLLPGMTAVTDIQVQSARDTLAVENAALRYRPATPGDNSTQTGRATQQSGQQGGIMGALTSQRRPPGMGRPERRAGENASASRQTARRQAVIHVLRDNQQVAIPVETGISDGIHTQVLAGELQEGDLVISDAVQVSK</sequence>
<gene>
    <name evidence="10" type="ORF">DFQ45_102162</name>
</gene>
<keyword evidence="6" id="KW-1133">Transmembrane helix</keyword>
<dbReference type="Pfam" id="PF25917">
    <property type="entry name" value="BSH_RND"/>
    <property type="match status" value="1"/>
</dbReference>
<dbReference type="RefSeq" id="WP_101497402.1">
    <property type="nucleotide sequence ID" value="NZ_LNJZ01000009.1"/>
</dbReference>
<evidence type="ECO:0000256" key="1">
    <source>
        <dbReference type="ARBA" id="ARBA00004196"/>
    </source>
</evidence>
<dbReference type="OrthoDB" id="9791520at2"/>